<evidence type="ECO:0000256" key="4">
    <source>
        <dbReference type="PROSITE-ProRule" id="PRU00207"/>
    </source>
</evidence>
<dbReference type="Pfam" id="PF02176">
    <property type="entry name" value="zf-TRAF"/>
    <property type="match status" value="2"/>
</dbReference>
<dbReference type="VEuPathDB" id="FungiDB:GMDG_01881"/>
<sequence>MEEQSLTLGRRNGQSGSWHPPTPITPSVAATHSSTLPARPSTPISRSIGDAFQQNFLDDTSPSAFPESEPTALLSRPSPQPGPEEQSGAPENTEETSADAPRGLDFCALDYVTAVDENLVCPVCRNPFVDPVTTSCDHVFCKDCFDQAYRIAPICPIDRTRLWPPNHVGPTARIITNQLDALEVRCPNSADGCEKTLARSMVQNHVDRYCGYSLVDCPENTCERKVPRKDVHRGCLHWYAICPDCSESFFAVDMEHHRARVCTERVANCDKCGLEVLRLNADLHDLDCEEAIALCRWAIYGCEHQSKRKDLGSHAPECAFKTMGPVVELLKDEITSLRGEVQTLTEKDKTKDRRIRFLESYKNAPSYGDPIIDIPYMSENPQSLIDPAPYDSRDQYLLSLLENQESKVDQLSVGMTELEAKQTVMLFNETIPIKEQLAELRSAQGVIGCHVRWLMNLRLQERRPGATAALNSGAKAESSSGSGSAGPFAQQPRKLSDPRENITKL</sequence>
<dbReference type="SUPFAM" id="SSF57850">
    <property type="entry name" value="RING/U-box"/>
    <property type="match status" value="1"/>
</dbReference>
<keyword evidence="2 4" id="KW-0863">Zinc-finger</keyword>
<organism evidence="8">
    <name type="scientific">Pseudogymnoascus destructans</name>
    <dbReference type="NCBI Taxonomy" id="655981"/>
    <lineage>
        <taxon>Eukaryota</taxon>
        <taxon>Fungi</taxon>
        <taxon>Dikarya</taxon>
        <taxon>Ascomycota</taxon>
        <taxon>Pezizomycotina</taxon>
        <taxon>Leotiomycetes</taxon>
        <taxon>Thelebolales</taxon>
        <taxon>Thelebolaceae</taxon>
        <taxon>Pseudogymnoascus</taxon>
    </lineage>
</organism>
<keyword evidence="3 4" id="KW-0862">Zinc</keyword>
<dbReference type="InterPro" id="IPR013083">
    <property type="entry name" value="Znf_RING/FYVE/PHD"/>
</dbReference>
<dbReference type="Gene3D" id="3.30.40.10">
    <property type="entry name" value="Zinc/RING finger domain, C3HC4 (zinc finger)"/>
    <property type="match status" value="2"/>
</dbReference>
<feature type="domain" description="TRAF-type" evidence="7">
    <location>
        <begin position="256"/>
        <end position="311"/>
    </location>
</feature>
<dbReference type="PANTHER" id="PTHR10131">
    <property type="entry name" value="TNF RECEPTOR ASSOCIATED FACTOR"/>
    <property type="match status" value="1"/>
</dbReference>
<feature type="region of interest" description="Disordered" evidence="5">
    <location>
        <begin position="468"/>
        <end position="505"/>
    </location>
</feature>
<evidence type="ECO:0000256" key="2">
    <source>
        <dbReference type="ARBA" id="ARBA00022771"/>
    </source>
</evidence>
<evidence type="ECO:0000256" key="1">
    <source>
        <dbReference type="ARBA" id="ARBA00022723"/>
    </source>
</evidence>
<evidence type="ECO:0000256" key="3">
    <source>
        <dbReference type="ARBA" id="ARBA00022833"/>
    </source>
</evidence>
<dbReference type="SUPFAM" id="SSF49599">
    <property type="entry name" value="TRAF domain-like"/>
    <property type="match status" value="1"/>
</dbReference>
<proteinExistence type="predicted"/>
<dbReference type="Proteomes" id="UP000077154">
    <property type="component" value="Unassembled WGS sequence"/>
</dbReference>
<feature type="domain" description="TRAF-type" evidence="7">
    <location>
        <begin position="182"/>
        <end position="232"/>
    </location>
</feature>
<gene>
    <name evidence="8" type="ORF">VC83_04420</name>
</gene>
<dbReference type="AlphaFoldDB" id="A0A177ABG1"/>
<dbReference type="eggNOG" id="KOG0297">
    <property type="taxonomic scope" value="Eukaryota"/>
</dbReference>
<feature type="compositionally biased region" description="Polar residues" evidence="5">
    <location>
        <begin position="1"/>
        <end position="17"/>
    </location>
</feature>
<evidence type="ECO:0008006" key="9">
    <source>
        <dbReference type="Google" id="ProtNLM"/>
    </source>
</evidence>
<evidence type="ECO:0000256" key="5">
    <source>
        <dbReference type="SAM" id="MobiDB-lite"/>
    </source>
</evidence>
<feature type="compositionally biased region" description="Basic and acidic residues" evidence="5">
    <location>
        <begin position="494"/>
        <end position="505"/>
    </location>
</feature>
<feature type="compositionally biased region" description="Low complexity" evidence="5">
    <location>
        <begin position="472"/>
        <end position="486"/>
    </location>
</feature>
<feature type="compositionally biased region" description="Polar residues" evidence="5">
    <location>
        <begin position="52"/>
        <end position="63"/>
    </location>
</feature>
<dbReference type="GeneID" id="36287492"/>
<reference evidence="8" key="1">
    <citation type="submission" date="2016-03" db="EMBL/GenBank/DDBJ databases">
        <title>Updated assembly of Pseudogymnoascus destructans, the fungus causing white-nose syndrome of bats.</title>
        <authorList>
            <person name="Palmer J.M."/>
            <person name="Drees K.P."/>
            <person name="Foster J.T."/>
            <person name="Lindner D.L."/>
        </authorList>
    </citation>
    <scope>NUCLEOTIDE SEQUENCE [LARGE SCALE GENOMIC DNA]</scope>
    <source>
        <strain evidence="8">20631-21</strain>
    </source>
</reference>
<dbReference type="InterPro" id="IPR001841">
    <property type="entry name" value="Znf_RING"/>
</dbReference>
<dbReference type="RefSeq" id="XP_024324710.1">
    <property type="nucleotide sequence ID" value="XM_024468053.1"/>
</dbReference>
<dbReference type="PROSITE" id="PS50145">
    <property type="entry name" value="ZF_TRAF"/>
    <property type="match status" value="2"/>
</dbReference>
<protein>
    <recommendedName>
        <fullName evidence="9">RING-type domain-containing protein</fullName>
    </recommendedName>
</protein>
<evidence type="ECO:0000259" key="7">
    <source>
        <dbReference type="PROSITE" id="PS50145"/>
    </source>
</evidence>
<dbReference type="OrthoDB" id="1630758at2759"/>
<evidence type="ECO:0000259" key="6">
    <source>
        <dbReference type="PROSITE" id="PS50089"/>
    </source>
</evidence>
<feature type="zinc finger region" description="TRAF-type" evidence="4">
    <location>
        <begin position="182"/>
        <end position="232"/>
    </location>
</feature>
<name>A0A177ABG1_9PEZI</name>
<dbReference type="EMBL" id="KV441394">
    <property type="protein sequence ID" value="OAF59427.1"/>
    <property type="molecule type" value="Genomic_DNA"/>
</dbReference>
<dbReference type="SMART" id="SM00184">
    <property type="entry name" value="RING"/>
    <property type="match status" value="1"/>
</dbReference>
<feature type="region of interest" description="Disordered" evidence="5">
    <location>
        <begin position="1"/>
        <end position="100"/>
    </location>
</feature>
<dbReference type="InterPro" id="IPR001293">
    <property type="entry name" value="Znf_TRAF"/>
</dbReference>
<dbReference type="PROSITE" id="PS50089">
    <property type="entry name" value="ZF_RING_2"/>
    <property type="match status" value="1"/>
</dbReference>
<feature type="zinc finger region" description="TRAF-type" evidence="4">
    <location>
        <begin position="256"/>
        <end position="311"/>
    </location>
</feature>
<dbReference type="Pfam" id="PF13923">
    <property type="entry name" value="zf-C3HC4_2"/>
    <property type="match status" value="1"/>
</dbReference>
<dbReference type="PANTHER" id="PTHR10131:SF94">
    <property type="entry name" value="TNF RECEPTOR-ASSOCIATED FACTOR 4"/>
    <property type="match status" value="1"/>
</dbReference>
<keyword evidence="1 4" id="KW-0479">Metal-binding</keyword>
<dbReference type="GO" id="GO:0008270">
    <property type="term" value="F:zinc ion binding"/>
    <property type="evidence" value="ECO:0007669"/>
    <property type="project" value="UniProtKB-KW"/>
</dbReference>
<evidence type="ECO:0000313" key="8">
    <source>
        <dbReference type="EMBL" id="OAF59427.1"/>
    </source>
</evidence>
<accession>A0A177ABG1</accession>
<feature type="domain" description="RING-type" evidence="6">
    <location>
        <begin position="121"/>
        <end position="159"/>
    </location>
</feature>